<evidence type="ECO:0000259" key="1">
    <source>
        <dbReference type="Pfam" id="PF01764"/>
    </source>
</evidence>
<protein>
    <recommendedName>
        <fullName evidence="1">Fungal lipase-type domain-containing protein</fullName>
    </recommendedName>
</protein>
<accession>A0A9K3D6E9</accession>
<feature type="domain" description="Fungal lipase-type" evidence="1">
    <location>
        <begin position="42"/>
        <end position="127"/>
    </location>
</feature>
<dbReference type="Pfam" id="PF01764">
    <property type="entry name" value="Lipase_3"/>
    <property type="match status" value="1"/>
</dbReference>
<gene>
    <name evidence="2" type="ORF">KIPB_011881</name>
</gene>
<proteinExistence type="predicted"/>
<evidence type="ECO:0000313" key="2">
    <source>
        <dbReference type="EMBL" id="GIQ89417.1"/>
    </source>
</evidence>
<dbReference type="PANTHER" id="PTHR45856">
    <property type="entry name" value="ALPHA/BETA-HYDROLASES SUPERFAMILY PROTEIN"/>
    <property type="match status" value="1"/>
</dbReference>
<sequence length="209" mass="23303">IGVHRGIQTAYGKVATEIHAFVMDVMGGQRTEDLPEFMDKDTRARFEYENRENKARIFVTGHSLGGSMAQLCALDMVSLFGPAAVVAYTFGQPRLGNKDFCSLYQSYVQRFFRVTNAKDPVPHAPGMLSGYHHPADSKIKYAYPPLKGRAGWAEHFAGKKTGFGAVSESISDSNLTSFRHPDQALRVHSHYCGILIPIRRKEGDTFNFQ</sequence>
<dbReference type="EMBL" id="BDIP01005024">
    <property type="protein sequence ID" value="GIQ89417.1"/>
    <property type="molecule type" value="Genomic_DNA"/>
</dbReference>
<feature type="non-terminal residue" evidence="2">
    <location>
        <position position="209"/>
    </location>
</feature>
<dbReference type="CDD" id="cd00519">
    <property type="entry name" value="Lipase_3"/>
    <property type="match status" value="1"/>
</dbReference>
<dbReference type="AlphaFoldDB" id="A0A9K3D6E9"/>
<name>A0A9K3D6E9_9EUKA</name>
<dbReference type="InterPro" id="IPR051218">
    <property type="entry name" value="Sec_MonoDiacylglyc_Lipase"/>
</dbReference>
<dbReference type="OrthoDB" id="430884at2759"/>
<comment type="caution">
    <text evidence="2">The sequence shown here is derived from an EMBL/GenBank/DDBJ whole genome shotgun (WGS) entry which is preliminary data.</text>
</comment>
<dbReference type="PANTHER" id="PTHR45856:SF24">
    <property type="entry name" value="FUNGAL LIPASE-LIKE DOMAIN-CONTAINING PROTEIN"/>
    <property type="match status" value="1"/>
</dbReference>
<dbReference type="Gene3D" id="3.40.50.1820">
    <property type="entry name" value="alpha/beta hydrolase"/>
    <property type="match status" value="1"/>
</dbReference>
<reference evidence="2 3" key="1">
    <citation type="journal article" date="2018" name="PLoS ONE">
        <title>The draft genome of Kipferlia bialata reveals reductive genome evolution in fornicate parasites.</title>
        <authorList>
            <person name="Tanifuji G."/>
            <person name="Takabayashi S."/>
            <person name="Kume K."/>
            <person name="Takagi M."/>
            <person name="Nakayama T."/>
            <person name="Kamikawa R."/>
            <person name="Inagaki Y."/>
            <person name="Hashimoto T."/>
        </authorList>
    </citation>
    <scope>NUCLEOTIDE SEQUENCE [LARGE SCALE GENOMIC DNA]</scope>
    <source>
        <strain evidence="2">NY0173</strain>
    </source>
</reference>
<dbReference type="Proteomes" id="UP000265618">
    <property type="component" value="Unassembled WGS sequence"/>
</dbReference>
<dbReference type="SUPFAM" id="SSF53474">
    <property type="entry name" value="alpha/beta-Hydrolases"/>
    <property type="match status" value="1"/>
</dbReference>
<dbReference type="InterPro" id="IPR029058">
    <property type="entry name" value="AB_hydrolase_fold"/>
</dbReference>
<organism evidence="2 3">
    <name type="scientific">Kipferlia bialata</name>
    <dbReference type="NCBI Taxonomy" id="797122"/>
    <lineage>
        <taxon>Eukaryota</taxon>
        <taxon>Metamonada</taxon>
        <taxon>Carpediemonas-like organisms</taxon>
        <taxon>Kipferlia</taxon>
    </lineage>
</organism>
<dbReference type="InterPro" id="IPR002921">
    <property type="entry name" value="Fungal_lipase-type"/>
</dbReference>
<keyword evidence="3" id="KW-1185">Reference proteome</keyword>
<evidence type="ECO:0000313" key="3">
    <source>
        <dbReference type="Proteomes" id="UP000265618"/>
    </source>
</evidence>
<dbReference type="GO" id="GO:0006629">
    <property type="term" value="P:lipid metabolic process"/>
    <property type="evidence" value="ECO:0007669"/>
    <property type="project" value="InterPro"/>
</dbReference>
<feature type="non-terminal residue" evidence="2">
    <location>
        <position position="1"/>
    </location>
</feature>